<gene>
    <name evidence="7" type="ORF">HX018_04520</name>
</gene>
<dbReference type="SUPFAM" id="SSF103088">
    <property type="entry name" value="OmpA-like"/>
    <property type="match status" value="1"/>
</dbReference>
<dbReference type="CDD" id="cd07185">
    <property type="entry name" value="OmpA_C-like"/>
    <property type="match status" value="1"/>
</dbReference>
<keyword evidence="5" id="KW-0732">Signal</keyword>
<feature type="chain" id="PRO_5046272684" evidence="5">
    <location>
        <begin position="23"/>
        <end position="335"/>
    </location>
</feature>
<evidence type="ECO:0000256" key="2">
    <source>
        <dbReference type="ARBA" id="ARBA00023136"/>
    </source>
</evidence>
<dbReference type="Proteomes" id="UP001170954">
    <property type="component" value="Unassembled WGS sequence"/>
</dbReference>
<keyword evidence="8" id="KW-1185">Reference proteome</keyword>
<dbReference type="EMBL" id="JACAGK010000009">
    <property type="protein sequence ID" value="MDM1047505.1"/>
    <property type="molecule type" value="Genomic_DNA"/>
</dbReference>
<organism evidence="7 8">
    <name type="scientific">Sphingobacterium hotanense</name>
    <dbReference type="NCBI Taxonomy" id="649196"/>
    <lineage>
        <taxon>Bacteria</taxon>
        <taxon>Pseudomonadati</taxon>
        <taxon>Bacteroidota</taxon>
        <taxon>Sphingobacteriia</taxon>
        <taxon>Sphingobacteriales</taxon>
        <taxon>Sphingobacteriaceae</taxon>
        <taxon>Sphingobacterium</taxon>
    </lineage>
</organism>
<dbReference type="Pfam" id="PF00691">
    <property type="entry name" value="OmpA"/>
    <property type="match status" value="1"/>
</dbReference>
<reference evidence="7" key="1">
    <citation type="submission" date="2020-06" db="EMBL/GenBank/DDBJ databases">
        <authorList>
            <person name="Dong N."/>
        </authorList>
    </citation>
    <scope>NUCLEOTIDE SEQUENCE</scope>
    <source>
        <strain evidence="7">R1692</strain>
    </source>
</reference>
<dbReference type="InterPro" id="IPR050330">
    <property type="entry name" value="Bact_OuterMem_StrucFunc"/>
</dbReference>
<dbReference type="RefSeq" id="WP_286650597.1">
    <property type="nucleotide sequence ID" value="NZ_JACAGK010000009.1"/>
</dbReference>
<comment type="subcellular location">
    <subcellularLocation>
        <location evidence="1">Cell outer membrane</location>
    </subcellularLocation>
</comment>
<keyword evidence="3" id="KW-0998">Cell outer membrane</keyword>
<evidence type="ECO:0000259" key="6">
    <source>
        <dbReference type="PROSITE" id="PS51123"/>
    </source>
</evidence>
<dbReference type="PANTHER" id="PTHR30329">
    <property type="entry name" value="STATOR ELEMENT OF FLAGELLAR MOTOR COMPLEX"/>
    <property type="match status" value="1"/>
</dbReference>
<dbReference type="PANTHER" id="PTHR30329:SF21">
    <property type="entry name" value="LIPOPROTEIN YIAD-RELATED"/>
    <property type="match status" value="1"/>
</dbReference>
<sequence length="335" mass="36851">MKRHLLSSLAIALLVSSCNNSGQENTNDRDTTIVIQDTIIDTTANTQSLDITNIQISTADIGDFPFFTAPEGSEYINNPKVKAFDALLIAMPDGTLQSKEGKVYRSFIHPLKNSTVEITNHYLNKSYEDAILKAGGVKLFEGKLSADQIKHYDEKAKYKGEDGSMDVYNNPIKSYIIRRAEGDIYIQLEDKSADATTIQILQEKPLVQTIQKISSESIAKDIAAKGKSILYINFDTDKASLKADGIEVVDEIAKVLKSEADLKLTIEGHTDNTGDAAHNKKLSEDRAKSVVSALEKAGIDKTRLKAVGYGAERPLVANDSDENKAKNRRVELVKQ</sequence>
<reference evidence="7" key="2">
    <citation type="journal article" date="2022" name="Sci. Total Environ.">
        <title>Prevalence, transmission, and molecular epidemiology of tet(X)-positive bacteria among humans, animals, and environmental niches in China: An epidemiological, and genomic-based study.</title>
        <authorList>
            <person name="Dong N."/>
            <person name="Zeng Y."/>
            <person name="Cai C."/>
            <person name="Sun C."/>
            <person name="Lu J."/>
            <person name="Liu C."/>
            <person name="Zhou H."/>
            <person name="Sun Q."/>
            <person name="Shu L."/>
            <person name="Wang H."/>
            <person name="Wang Y."/>
            <person name="Wang S."/>
            <person name="Wu C."/>
            <person name="Chan E.W."/>
            <person name="Chen G."/>
            <person name="Shen Z."/>
            <person name="Chen S."/>
            <person name="Zhang R."/>
        </authorList>
    </citation>
    <scope>NUCLEOTIDE SEQUENCE</scope>
    <source>
        <strain evidence="7">R1692</strain>
    </source>
</reference>
<proteinExistence type="predicted"/>
<keyword evidence="2 4" id="KW-0472">Membrane</keyword>
<protein>
    <submittedName>
        <fullName evidence="7">OmpA family protein</fullName>
    </submittedName>
</protein>
<dbReference type="InterPro" id="IPR006665">
    <property type="entry name" value="OmpA-like"/>
</dbReference>
<dbReference type="InterPro" id="IPR006664">
    <property type="entry name" value="OMP_bac"/>
</dbReference>
<dbReference type="PROSITE" id="PS51123">
    <property type="entry name" value="OMPA_2"/>
    <property type="match status" value="1"/>
</dbReference>
<comment type="caution">
    <text evidence="7">The sequence shown here is derived from an EMBL/GenBank/DDBJ whole genome shotgun (WGS) entry which is preliminary data.</text>
</comment>
<feature type="domain" description="OmpA-like" evidence="6">
    <location>
        <begin position="225"/>
        <end position="335"/>
    </location>
</feature>
<evidence type="ECO:0000313" key="8">
    <source>
        <dbReference type="Proteomes" id="UP001170954"/>
    </source>
</evidence>
<evidence type="ECO:0000256" key="3">
    <source>
        <dbReference type="ARBA" id="ARBA00023237"/>
    </source>
</evidence>
<evidence type="ECO:0000256" key="1">
    <source>
        <dbReference type="ARBA" id="ARBA00004442"/>
    </source>
</evidence>
<dbReference type="Gene3D" id="3.30.1330.60">
    <property type="entry name" value="OmpA-like domain"/>
    <property type="match status" value="1"/>
</dbReference>
<dbReference type="InterPro" id="IPR036737">
    <property type="entry name" value="OmpA-like_sf"/>
</dbReference>
<evidence type="ECO:0000256" key="4">
    <source>
        <dbReference type="PROSITE-ProRule" id="PRU00473"/>
    </source>
</evidence>
<feature type="signal peptide" evidence="5">
    <location>
        <begin position="1"/>
        <end position="22"/>
    </location>
</feature>
<dbReference type="PROSITE" id="PS51257">
    <property type="entry name" value="PROKAR_LIPOPROTEIN"/>
    <property type="match status" value="1"/>
</dbReference>
<evidence type="ECO:0000256" key="5">
    <source>
        <dbReference type="SAM" id="SignalP"/>
    </source>
</evidence>
<dbReference type="PRINTS" id="PR01021">
    <property type="entry name" value="OMPADOMAIN"/>
</dbReference>
<name>A0ABT7NJW4_9SPHI</name>
<evidence type="ECO:0000313" key="7">
    <source>
        <dbReference type="EMBL" id="MDM1047505.1"/>
    </source>
</evidence>
<accession>A0ABT7NJW4</accession>